<dbReference type="SMART" id="SM00014">
    <property type="entry name" value="acidPPc"/>
    <property type="match status" value="1"/>
</dbReference>
<keyword evidence="5 8" id="KW-1133">Transmembrane helix</keyword>
<keyword evidence="3 8" id="KW-0812">Transmembrane</keyword>
<sequence length="277" mass="27472">MGRRTPAEQRTNTASAAAPATAAAAARALALAAGLLAAAVAALVWLAPGGVGTPDPVEIRDGASADAYRTLSDAAADTPGWAHTLLEAATEGTLLALAALLGWLAWTALRRRDASALAGVGLTGAATVAAYGISEALKLAVDEARPCRTVPGVDALATCPPPGDWSFPSNHATIAAALAIGVTLLRPRWAALALPLGAAAALLRVLVGAHYPHDVAAGAILGAALAGALLLAGRGPATGVTEWLVRKAPPAAGRVQPTPAPTPRPSSSPSSSPSRPR</sequence>
<evidence type="ECO:0000313" key="10">
    <source>
        <dbReference type="EMBL" id="NGN64702.1"/>
    </source>
</evidence>
<name>A0A6G4TY58_9ACTN</name>
<evidence type="ECO:0000256" key="4">
    <source>
        <dbReference type="ARBA" id="ARBA00022801"/>
    </source>
</evidence>
<keyword evidence="6 8" id="KW-0472">Membrane</keyword>
<dbReference type="PANTHER" id="PTHR14969:SF62">
    <property type="entry name" value="DECAPRENYLPHOSPHORYL-5-PHOSPHORIBOSE PHOSPHATASE RV3807C-RELATED"/>
    <property type="match status" value="1"/>
</dbReference>
<evidence type="ECO:0000256" key="2">
    <source>
        <dbReference type="ARBA" id="ARBA00022475"/>
    </source>
</evidence>
<evidence type="ECO:0000313" key="11">
    <source>
        <dbReference type="Proteomes" id="UP000481583"/>
    </source>
</evidence>
<protein>
    <submittedName>
        <fullName evidence="10">Phosphatase PAP2 family protein</fullName>
    </submittedName>
</protein>
<dbReference type="Gene3D" id="1.20.144.10">
    <property type="entry name" value="Phosphatidic acid phosphatase type 2/haloperoxidase"/>
    <property type="match status" value="1"/>
</dbReference>
<feature type="transmembrane region" description="Helical" evidence="8">
    <location>
        <begin position="28"/>
        <end position="47"/>
    </location>
</feature>
<keyword evidence="2" id="KW-1003">Cell membrane</keyword>
<feature type="region of interest" description="Disordered" evidence="7">
    <location>
        <begin position="248"/>
        <end position="277"/>
    </location>
</feature>
<feature type="transmembrane region" description="Helical" evidence="8">
    <location>
        <begin position="116"/>
        <end position="133"/>
    </location>
</feature>
<feature type="compositionally biased region" description="Low complexity" evidence="7">
    <location>
        <begin position="267"/>
        <end position="277"/>
    </location>
</feature>
<feature type="transmembrane region" description="Helical" evidence="8">
    <location>
        <begin position="215"/>
        <end position="233"/>
    </location>
</feature>
<gene>
    <name evidence="10" type="ORF">G5C51_12420</name>
</gene>
<accession>A0A6G4TY58</accession>
<keyword evidence="4" id="KW-0378">Hydrolase</keyword>
<evidence type="ECO:0000256" key="8">
    <source>
        <dbReference type="SAM" id="Phobius"/>
    </source>
</evidence>
<comment type="caution">
    <text evidence="10">The sequence shown here is derived from an EMBL/GenBank/DDBJ whole genome shotgun (WGS) entry which is preliminary data.</text>
</comment>
<dbReference type="GO" id="GO:0005886">
    <property type="term" value="C:plasma membrane"/>
    <property type="evidence" value="ECO:0007669"/>
    <property type="project" value="UniProtKB-SubCell"/>
</dbReference>
<dbReference type="Pfam" id="PF01569">
    <property type="entry name" value="PAP2"/>
    <property type="match status" value="1"/>
</dbReference>
<proteinExistence type="predicted"/>
<dbReference type="PANTHER" id="PTHR14969">
    <property type="entry name" value="SPHINGOSINE-1-PHOSPHATE PHOSPHOHYDROLASE"/>
    <property type="match status" value="1"/>
</dbReference>
<keyword evidence="11" id="KW-1185">Reference proteome</keyword>
<dbReference type="InterPro" id="IPR036938">
    <property type="entry name" value="PAP2/HPO_sf"/>
</dbReference>
<evidence type="ECO:0000256" key="7">
    <source>
        <dbReference type="SAM" id="MobiDB-lite"/>
    </source>
</evidence>
<feature type="transmembrane region" description="Helical" evidence="8">
    <location>
        <begin position="192"/>
        <end position="209"/>
    </location>
</feature>
<dbReference type="RefSeq" id="WP_165236442.1">
    <property type="nucleotide sequence ID" value="NZ_JAAKZV010000041.1"/>
</dbReference>
<comment type="subcellular location">
    <subcellularLocation>
        <location evidence="1">Cell membrane</location>
        <topology evidence="1">Multi-pass membrane protein</topology>
    </subcellularLocation>
</comment>
<dbReference type="Proteomes" id="UP000481583">
    <property type="component" value="Unassembled WGS sequence"/>
</dbReference>
<evidence type="ECO:0000256" key="6">
    <source>
        <dbReference type="ARBA" id="ARBA00023136"/>
    </source>
</evidence>
<feature type="domain" description="Phosphatidic acid phosphatase type 2/haloperoxidase" evidence="9">
    <location>
        <begin position="120"/>
        <end position="230"/>
    </location>
</feature>
<evidence type="ECO:0000259" key="9">
    <source>
        <dbReference type="SMART" id="SM00014"/>
    </source>
</evidence>
<feature type="transmembrane region" description="Helical" evidence="8">
    <location>
        <begin position="92"/>
        <end position="109"/>
    </location>
</feature>
<reference evidence="10 11" key="1">
    <citation type="submission" date="2020-02" db="EMBL/GenBank/DDBJ databases">
        <title>Whole-genome analyses of novel actinobacteria.</title>
        <authorList>
            <person name="Sahin N."/>
        </authorList>
    </citation>
    <scope>NUCLEOTIDE SEQUENCE [LARGE SCALE GENOMIC DNA]</scope>
    <source>
        <strain evidence="10 11">A7024</strain>
    </source>
</reference>
<dbReference type="GO" id="GO:0016787">
    <property type="term" value="F:hydrolase activity"/>
    <property type="evidence" value="ECO:0007669"/>
    <property type="project" value="UniProtKB-KW"/>
</dbReference>
<dbReference type="AlphaFoldDB" id="A0A6G4TY58"/>
<organism evidence="10 11">
    <name type="scientific">Streptomyces coryli</name>
    <dbReference type="NCBI Taxonomy" id="1128680"/>
    <lineage>
        <taxon>Bacteria</taxon>
        <taxon>Bacillati</taxon>
        <taxon>Actinomycetota</taxon>
        <taxon>Actinomycetes</taxon>
        <taxon>Kitasatosporales</taxon>
        <taxon>Streptomycetaceae</taxon>
        <taxon>Streptomyces</taxon>
    </lineage>
</organism>
<dbReference type="SUPFAM" id="SSF48317">
    <property type="entry name" value="Acid phosphatase/Vanadium-dependent haloperoxidase"/>
    <property type="match status" value="1"/>
</dbReference>
<evidence type="ECO:0000256" key="5">
    <source>
        <dbReference type="ARBA" id="ARBA00022989"/>
    </source>
</evidence>
<evidence type="ECO:0000256" key="3">
    <source>
        <dbReference type="ARBA" id="ARBA00022692"/>
    </source>
</evidence>
<dbReference type="InterPro" id="IPR000326">
    <property type="entry name" value="PAP2/HPO"/>
</dbReference>
<dbReference type="EMBL" id="JAAKZV010000041">
    <property type="protein sequence ID" value="NGN64702.1"/>
    <property type="molecule type" value="Genomic_DNA"/>
</dbReference>
<evidence type="ECO:0000256" key="1">
    <source>
        <dbReference type="ARBA" id="ARBA00004651"/>
    </source>
</evidence>